<dbReference type="Proteomes" id="UP000653099">
    <property type="component" value="Unassembled WGS sequence"/>
</dbReference>
<evidence type="ECO:0000313" key="2">
    <source>
        <dbReference type="Proteomes" id="UP000653099"/>
    </source>
</evidence>
<comment type="caution">
    <text evidence="1">The sequence shown here is derived from an EMBL/GenBank/DDBJ whole genome shotgun (WGS) entry which is preliminary data.</text>
</comment>
<gene>
    <name evidence="1" type="ORF">GCM10008995_28230</name>
</gene>
<proteinExistence type="predicted"/>
<evidence type="ECO:0000313" key="1">
    <source>
        <dbReference type="EMBL" id="GGJ16690.1"/>
    </source>
</evidence>
<dbReference type="RefSeq" id="WP_188788545.1">
    <property type="nucleotide sequence ID" value="NZ_BMOC01000028.1"/>
</dbReference>
<name>A0A830ETN4_9EURY</name>
<reference evidence="1" key="2">
    <citation type="submission" date="2020-09" db="EMBL/GenBank/DDBJ databases">
        <authorList>
            <person name="Sun Q."/>
            <person name="Ohkuma M."/>
        </authorList>
    </citation>
    <scope>NUCLEOTIDE SEQUENCE</scope>
    <source>
        <strain evidence="1">JCM 14359</strain>
    </source>
</reference>
<organism evidence="1 2">
    <name type="scientific">Halobellus salinus</name>
    <dbReference type="NCBI Taxonomy" id="931585"/>
    <lineage>
        <taxon>Archaea</taxon>
        <taxon>Methanobacteriati</taxon>
        <taxon>Methanobacteriota</taxon>
        <taxon>Stenosarchaea group</taxon>
        <taxon>Halobacteria</taxon>
        <taxon>Halobacteriales</taxon>
        <taxon>Haloferacaceae</taxon>
        <taxon>Halobellus</taxon>
    </lineage>
</organism>
<keyword evidence="2" id="KW-1185">Reference proteome</keyword>
<dbReference type="EMBL" id="BMOC01000028">
    <property type="protein sequence ID" value="GGJ16690.1"/>
    <property type="molecule type" value="Genomic_DNA"/>
</dbReference>
<accession>A0A830ETN4</accession>
<reference evidence="1" key="1">
    <citation type="journal article" date="2014" name="Int. J. Syst. Evol. Microbiol.">
        <title>Complete genome sequence of Corynebacterium casei LMG S-19264T (=DSM 44701T), isolated from a smear-ripened cheese.</title>
        <authorList>
            <consortium name="US DOE Joint Genome Institute (JGI-PGF)"/>
            <person name="Walter F."/>
            <person name="Albersmeier A."/>
            <person name="Kalinowski J."/>
            <person name="Ruckert C."/>
        </authorList>
    </citation>
    <scope>NUCLEOTIDE SEQUENCE</scope>
    <source>
        <strain evidence="1">JCM 14359</strain>
    </source>
</reference>
<protein>
    <submittedName>
        <fullName evidence="1">Uncharacterized protein</fullName>
    </submittedName>
</protein>
<dbReference type="AlphaFoldDB" id="A0A830ETN4"/>
<sequence>MADESPWIHTAASQPLSDDALAVAAAETPASADAVDAWTTHLQRAIDRRLGPHYLPTVGGGGGLENALLTDDRIFCTVQTGVWTALESITKLSDTRLRVCRSAHEEMVHSGIDDAHDSIRRKFRRRLRAGDAPLVIGRDAHHSHVTTLREDGLQKEEACKAASFCENLRDDEIGLILKTDTPSTQSVGWGINDTNYRIIFQNKVSDSLQRRFALIKKNRQRYASRLGLSHTEDGSSTE</sequence>